<dbReference type="SUPFAM" id="SSF103473">
    <property type="entry name" value="MFS general substrate transporter"/>
    <property type="match status" value="1"/>
</dbReference>
<dbReference type="RefSeq" id="WP_182957237.1">
    <property type="nucleotide sequence ID" value="NZ_JABEQM010000005.1"/>
</dbReference>
<keyword evidence="2 5" id="KW-0812">Transmembrane</keyword>
<feature type="domain" description="Major facilitator superfamily (MFS) profile" evidence="6">
    <location>
        <begin position="10"/>
        <end position="401"/>
    </location>
</feature>
<dbReference type="InterPro" id="IPR036259">
    <property type="entry name" value="MFS_trans_sf"/>
</dbReference>
<keyword evidence="3 5" id="KW-1133">Transmembrane helix</keyword>
<feature type="transmembrane region" description="Helical" evidence="5">
    <location>
        <begin position="376"/>
        <end position="396"/>
    </location>
</feature>
<dbReference type="PROSITE" id="PS50850">
    <property type="entry name" value="MFS"/>
    <property type="match status" value="1"/>
</dbReference>
<evidence type="ECO:0000256" key="5">
    <source>
        <dbReference type="SAM" id="Phobius"/>
    </source>
</evidence>
<evidence type="ECO:0000256" key="3">
    <source>
        <dbReference type="ARBA" id="ARBA00022989"/>
    </source>
</evidence>
<dbReference type="EMBL" id="JABEQM010000005">
    <property type="protein sequence ID" value="MBB2201531.1"/>
    <property type="molecule type" value="Genomic_DNA"/>
</dbReference>
<dbReference type="PANTHER" id="PTHR11662">
    <property type="entry name" value="SOLUTE CARRIER FAMILY 17"/>
    <property type="match status" value="1"/>
</dbReference>
<dbReference type="Pfam" id="PF07690">
    <property type="entry name" value="MFS_1"/>
    <property type="match status" value="1"/>
</dbReference>
<dbReference type="InterPro" id="IPR011701">
    <property type="entry name" value="MFS"/>
</dbReference>
<evidence type="ECO:0000259" key="6">
    <source>
        <dbReference type="PROSITE" id="PS50850"/>
    </source>
</evidence>
<organism evidence="7 8">
    <name type="scientific">Gluconacetobacter tumulisoli</name>
    <dbReference type="NCBI Taxonomy" id="1286189"/>
    <lineage>
        <taxon>Bacteria</taxon>
        <taxon>Pseudomonadati</taxon>
        <taxon>Pseudomonadota</taxon>
        <taxon>Alphaproteobacteria</taxon>
        <taxon>Acetobacterales</taxon>
        <taxon>Acetobacteraceae</taxon>
        <taxon>Gluconacetobacter</taxon>
    </lineage>
</organism>
<protein>
    <submittedName>
        <fullName evidence="7">MFS transporter</fullName>
    </submittedName>
</protein>
<dbReference type="GO" id="GO:0016020">
    <property type="term" value="C:membrane"/>
    <property type="evidence" value="ECO:0007669"/>
    <property type="project" value="UniProtKB-SubCell"/>
</dbReference>
<gene>
    <name evidence="7" type="ORF">HLH28_08050</name>
</gene>
<feature type="transmembrane region" description="Helical" evidence="5">
    <location>
        <begin position="286"/>
        <end position="304"/>
    </location>
</feature>
<accession>A0A7W4K728</accession>
<dbReference type="InterPro" id="IPR050382">
    <property type="entry name" value="MFS_Na/Anion_cotransporter"/>
</dbReference>
<feature type="transmembrane region" description="Helical" evidence="5">
    <location>
        <begin position="75"/>
        <end position="95"/>
    </location>
</feature>
<feature type="transmembrane region" description="Helical" evidence="5">
    <location>
        <begin position="310"/>
        <end position="334"/>
    </location>
</feature>
<feature type="transmembrane region" description="Helical" evidence="5">
    <location>
        <begin position="346"/>
        <end position="370"/>
    </location>
</feature>
<evidence type="ECO:0000256" key="1">
    <source>
        <dbReference type="ARBA" id="ARBA00004141"/>
    </source>
</evidence>
<comment type="subcellular location">
    <subcellularLocation>
        <location evidence="1">Membrane</location>
        <topology evidence="1">Multi-pass membrane protein</topology>
    </subcellularLocation>
</comment>
<feature type="transmembrane region" description="Helical" evidence="5">
    <location>
        <begin position="134"/>
        <end position="157"/>
    </location>
</feature>
<reference evidence="7 8" key="1">
    <citation type="submission" date="2020-04" db="EMBL/GenBank/DDBJ databases">
        <title>Description of novel Gluconacetobacter.</title>
        <authorList>
            <person name="Sombolestani A."/>
        </authorList>
    </citation>
    <scope>NUCLEOTIDE SEQUENCE [LARGE SCALE GENOMIC DNA]</scope>
    <source>
        <strain evidence="7 8">LMG 27802</strain>
    </source>
</reference>
<dbReference type="GO" id="GO:0022857">
    <property type="term" value="F:transmembrane transporter activity"/>
    <property type="evidence" value="ECO:0007669"/>
    <property type="project" value="InterPro"/>
</dbReference>
<keyword evidence="8" id="KW-1185">Reference proteome</keyword>
<evidence type="ECO:0000313" key="7">
    <source>
        <dbReference type="EMBL" id="MBB2201531.1"/>
    </source>
</evidence>
<dbReference type="AlphaFoldDB" id="A0A7W4K728"/>
<evidence type="ECO:0000256" key="4">
    <source>
        <dbReference type="ARBA" id="ARBA00023136"/>
    </source>
</evidence>
<feature type="transmembrane region" description="Helical" evidence="5">
    <location>
        <begin position="216"/>
        <end position="234"/>
    </location>
</feature>
<feature type="transmembrane region" description="Helical" evidence="5">
    <location>
        <begin position="12"/>
        <end position="36"/>
    </location>
</feature>
<dbReference type="PANTHER" id="PTHR11662:SF399">
    <property type="entry name" value="FI19708P1-RELATED"/>
    <property type="match status" value="1"/>
</dbReference>
<evidence type="ECO:0000313" key="8">
    <source>
        <dbReference type="Proteomes" id="UP000578030"/>
    </source>
</evidence>
<dbReference type="Proteomes" id="UP000578030">
    <property type="component" value="Unassembled WGS sequence"/>
</dbReference>
<proteinExistence type="predicted"/>
<feature type="transmembrane region" description="Helical" evidence="5">
    <location>
        <begin position="254"/>
        <end position="274"/>
    </location>
</feature>
<feature type="transmembrane region" description="Helical" evidence="5">
    <location>
        <begin position="163"/>
        <end position="182"/>
    </location>
</feature>
<dbReference type="InterPro" id="IPR020846">
    <property type="entry name" value="MFS_dom"/>
</dbReference>
<dbReference type="Gene3D" id="1.20.1250.20">
    <property type="entry name" value="MFS general substrate transporter like domains"/>
    <property type="match status" value="2"/>
</dbReference>
<evidence type="ECO:0000256" key="2">
    <source>
        <dbReference type="ARBA" id="ARBA00022692"/>
    </source>
</evidence>
<comment type="caution">
    <text evidence="7">The sequence shown here is derived from an EMBL/GenBank/DDBJ whole genome shotgun (WGS) entry which is preliminary data.</text>
</comment>
<keyword evidence="4 5" id="KW-0472">Membrane</keyword>
<name>A0A7W4K728_9PROT</name>
<sequence length="422" mass="43591">MPRIAKETATVSLLFVLYTVNGIDRVCLSIAMPLLADHYHFSPMQEGVLFSSFFWTYCLFQVPSGLMLDMVVPSVVIVAAVACWGIAAALSGAAVGFGTLLASRLMLGLFEAPFMPAANLIVERTAGGSARQGRITIIDSGAAFGAAVGSYVASAVVAATGSWRLAFLLTGGAAVCLAPLAWRRLVGNGTAGRPLALPSGGRGAPAGFRGVLTRDVLYMCLGRIAFANVFFGFASWAPSLLIARRHISLETAGIITALMFVAAGAGEIVGGAVFGRLRRRRGFDSALRMTIGLSGSVGLAALVAANAIGNLAACAATLVVGLFFYMFGGIYWVIPAAIAPEGRMGLVGGILNFSGTFGGIAVGIVSGWIVKNWGYGALYGYFLTCMALYILFSMCLRPRGRAGGVSARDDGGGLAVASGVPD</sequence>